<comment type="caution">
    <text evidence="4">The sequence shown here is derived from an EMBL/GenBank/DDBJ whole genome shotgun (WGS) entry which is preliminary data.</text>
</comment>
<keyword evidence="1" id="KW-0472">Membrane</keyword>
<dbReference type="InterPro" id="IPR042099">
    <property type="entry name" value="ANL_N_sf"/>
</dbReference>
<dbReference type="AlphaFoldDB" id="A0A1R1YSB4"/>
<dbReference type="Pfam" id="PF00501">
    <property type="entry name" value="AMP-binding"/>
    <property type="match status" value="1"/>
</dbReference>
<dbReference type="PROSITE" id="PS00455">
    <property type="entry name" value="AMP_BINDING"/>
    <property type="match status" value="1"/>
</dbReference>
<dbReference type="GO" id="GO:0016405">
    <property type="term" value="F:CoA-ligase activity"/>
    <property type="evidence" value="ECO:0007669"/>
    <property type="project" value="TreeGrafter"/>
</dbReference>
<evidence type="ECO:0000259" key="3">
    <source>
        <dbReference type="Pfam" id="PF13193"/>
    </source>
</evidence>
<keyword evidence="4" id="KW-0436">Ligase</keyword>
<dbReference type="InterPro" id="IPR045851">
    <property type="entry name" value="AMP-bd_C_sf"/>
</dbReference>
<dbReference type="CDD" id="cd05911">
    <property type="entry name" value="Firefly_Luc_like"/>
    <property type="match status" value="1"/>
</dbReference>
<dbReference type="PANTHER" id="PTHR24096:SF422">
    <property type="entry name" value="BCDNA.GH02901"/>
    <property type="match status" value="1"/>
</dbReference>
<name>A0A1R1YSB4_9FUNG</name>
<dbReference type="Proteomes" id="UP000187429">
    <property type="component" value="Unassembled WGS sequence"/>
</dbReference>
<evidence type="ECO:0000259" key="2">
    <source>
        <dbReference type="Pfam" id="PF00501"/>
    </source>
</evidence>
<gene>
    <name evidence="4" type="ORF">AYI69_g691</name>
</gene>
<proteinExistence type="predicted"/>
<accession>A0A1R1YSB4</accession>
<keyword evidence="1" id="KW-1133">Transmembrane helix</keyword>
<sequence length="585" mass="65133">MIFKSMLPSIKIPDVDIVEYIFTQARINYAMAKKKTEFAICDGPSGKSLSIGDIEEMTTKLSSGLVHRLNFKRDQVGMIFSANSLYYPIFVYSILSIGGIVTLANPSYTPRELAYQLKDSSSRVIACERKDLSIVKEAIKISKLNFSDLQIILLDINQPQSYNSRPDILASVYSLDKKSDSSLYLHEFSCDLPFEKFRIYSEKEANEKVAVLPYSSGTTGLPKGVMLTHKNVVSSMLMNSCFAVNDGWIDRDEIAPKFIGVLPFYHIYGFVSILNLGIAMSVGIVVLPKFESNMMLHLIEKYKITFGHIVPPIILGIINNPDVGNYDISSMKAIRTGSAPIGEKSLEKFNGMFKHKMGIVRAYGLTETSPTISNSYKFHENDGSSGVLLSNIEGKVIDSSGKSLGYNQSGELCFRGSTIMKGYLNRPEATMESIDKQGFFHTGDIGYFDEKNNIYIVDRIKDLIKYKGFQVAPAELEGLLASHEYVAEVAVIGVYIQDQETELPKAFVTLKQNVLQKISSDSEKASACKLIREWLDKQVAPHKKLRGGVEIISEIPKNPSGKILKNILKQAEVDKLNFGKSKSKL</sequence>
<reference evidence="5" key="1">
    <citation type="submission" date="2017-01" db="EMBL/GenBank/DDBJ databases">
        <authorList>
            <person name="Wang Y."/>
            <person name="White M."/>
            <person name="Kvist S."/>
            <person name="Moncalvo J.-M."/>
        </authorList>
    </citation>
    <scope>NUCLEOTIDE SEQUENCE [LARGE SCALE GENOMIC DNA]</scope>
    <source>
        <strain evidence="5">ID-206-W2</strain>
    </source>
</reference>
<dbReference type="Gene3D" id="3.30.300.30">
    <property type="match status" value="1"/>
</dbReference>
<dbReference type="InterPro" id="IPR020845">
    <property type="entry name" value="AMP-binding_CS"/>
</dbReference>
<dbReference type="Pfam" id="PF13193">
    <property type="entry name" value="AMP-binding_C"/>
    <property type="match status" value="1"/>
</dbReference>
<dbReference type="EMBL" id="LSSM01000182">
    <property type="protein sequence ID" value="OMJ29782.1"/>
    <property type="molecule type" value="Genomic_DNA"/>
</dbReference>
<protein>
    <submittedName>
        <fullName evidence="4">4-coumarate-CoA ligase 2</fullName>
    </submittedName>
</protein>
<dbReference type="PANTHER" id="PTHR24096">
    <property type="entry name" value="LONG-CHAIN-FATTY-ACID--COA LIGASE"/>
    <property type="match status" value="1"/>
</dbReference>
<dbReference type="Gene3D" id="3.40.50.12780">
    <property type="entry name" value="N-terminal domain of ligase-like"/>
    <property type="match status" value="1"/>
</dbReference>
<keyword evidence="1" id="KW-0812">Transmembrane</keyword>
<evidence type="ECO:0000256" key="1">
    <source>
        <dbReference type="SAM" id="Phobius"/>
    </source>
</evidence>
<dbReference type="SUPFAM" id="SSF56801">
    <property type="entry name" value="Acetyl-CoA synthetase-like"/>
    <property type="match status" value="1"/>
</dbReference>
<evidence type="ECO:0000313" key="4">
    <source>
        <dbReference type="EMBL" id="OMJ29782.1"/>
    </source>
</evidence>
<feature type="domain" description="AMP-dependent synthetase/ligase" evidence="2">
    <location>
        <begin position="34"/>
        <end position="424"/>
    </location>
</feature>
<feature type="domain" description="AMP-binding enzyme C-terminal" evidence="3">
    <location>
        <begin position="475"/>
        <end position="562"/>
    </location>
</feature>
<organism evidence="4 5">
    <name type="scientific">Smittium culicis</name>
    <dbReference type="NCBI Taxonomy" id="133412"/>
    <lineage>
        <taxon>Eukaryota</taxon>
        <taxon>Fungi</taxon>
        <taxon>Fungi incertae sedis</taxon>
        <taxon>Zoopagomycota</taxon>
        <taxon>Kickxellomycotina</taxon>
        <taxon>Harpellomycetes</taxon>
        <taxon>Harpellales</taxon>
        <taxon>Legeriomycetaceae</taxon>
        <taxon>Smittium</taxon>
    </lineage>
</organism>
<dbReference type="InterPro" id="IPR000873">
    <property type="entry name" value="AMP-dep_synth/lig_dom"/>
</dbReference>
<feature type="transmembrane region" description="Helical" evidence="1">
    <location>
        <begin position="265"/>
        <end position="287"/>
    </location>
</feature>
<keyword evidence="5" id="KW-1185">Reference proteome</keyword>
<evidence type="ECO:0000313" key="5">
    <source>
        <dbReference type="Proteomes" id="UP000187429"/>
    </source>
</evidence>
<feature type="transmembrane region" description="Helical" evidence="1">
    <location>
        <begin position="85"/>
        <end position="104"/>
    </location>
</feature>
<dbReference type="OrthoDB" id="1898221at2759"/>
<dbReference type="InterPro" id="IPR025110">
    <property type="entry name" value="AMP-bd_C"/>
</dbReference>